<organism evidence="2 3">
    <name type="scientific">Actinomycetospora straminea</name>
    <dbReference type="NCBI Taxonomy" id="663607"/>
    <lineage>
        <taxon>Bacteria</taxon>
        <taxon>Bacillati</taxon>
        <taxon>Actinomycetota</taxon>
        <taxon>Actinomycetes</taxon>
        <taxon>Pseudonocardiales</taxon>
        <taxon>Pseudonocardiaceae</taxon>
        <taxon>Actinomycetospora</taxon>
    </lineage>
</organism>
<dbReference type="InterPro" id="IPR017439">
    <property type="entry name" value="Amidohydrolase"/>
</dbReference>
<evidence type="ECO:0000313" key="3">
    <source>
        <dbReference type="Proteomes" id="UP001500457"/>
    </source>
</evidence>
<dbReference type="PIRSF" id="PIRSF005962">
    <property type="entry name" value="Pept_M20D_amidohydro"/>
    <property type="match status" value="1"/>
</dbReference>
<dbReference type="NCBIfam" id="TIGR01891">
    <property type="entry name" value="amidohydrolases"/>
    <property type="match status" value="1"/>
</dbReference>
<dbReference type="Pfam" id="PF07687">
    <property type="entry name" value="M20_dimer"/>
    <property type="match status" value="1"/>
</dbReference>
<dbReference type="Gene3D" id="3.40.630.10">
    <property type="entry name" value="Zn peptidases"/>
    <property type="match status" value="1"/>
</dbReference>
<proteinExistence type="predicted"/>
<dbReference type="InterPro" id="IPR011650">
    <property type="entry name" value="Peptidase_M20_dimer"/>
</dbReference>
<feature type="domain" description="Peptidase M20 dimerisation" evidence="1">
    <location>
        <begin position="196"/>
        <end position="292"/>
    </location>
</feature>
<dbReference type="InterPro" id="IPR036264">
    <property type="entry name" value="Bact_exopeptidase_dim_dom"/>
</dbReference>
<sequence>MTARLGTGLDDRLPDVVALYRDLHAHPELAFAEHRTAARLAERLRALGLEVTTGVGGTGVVGVLRNGDGPTVLLRADMDGLPVAEVDTVAHRSRDTAVGADGVTVPVMHACGHDTHMAALVGALACLAADRSGWSGTVVAVMQPAEEVGGGSRAMLADGFLERFGPIDVSLGQHVTSAPAGHLYARGGVFMAAADSLRVTVLGRGGHGSTPHVTVDPVVIAAAIVLRLQTIVAREVAPADTAVVTVGSLHAGHQENVIPDRAELKINVRTFDPDVRARVLAAVERIVRAEAAAAGAPEEPVIAPLTDFPLLVNDVEATERVRAAFAAAFGEDAVHEAPRRSGSEDFGCFGEAAGVPSVFWNFGGLDPDLYAADAQQPEAAVASGRAPGVHSPHFVPTALDPVLRRAVEAVLVAAGCWLAD</sequence>
<dbReference type="Pfam" id="PF01546">
    <property type="entry name" value="Peptidase_M20"/>
    <property type="match status" value="1"/>
</dbReference>
<keyword evidence="3" id="KW-1185">Reference proteome</keyword>
<dbReference type="Proteomes" id="UP001500457">
    <property type="component" value="Unassembled WGS sequence"/>
</dbReference>
<dbReference type="SUPFAM" id="SSF55031">
    <property type="entry name" value="Bacterial exopeptidase dimerisation domain"/>
    <property type="match status" value="1"/>
</dbReference>
<evidence type="ECO:0000313" key="2">
    <source>
        <dbReference type="EMBL" id="GAA4892005.1"/>
    </source>
</evidence>
<accession>A0ABP9F1E3</accession>
<dbReference type="PANTHER" id="PTHR11014:SF63">
    <property type="entry name" value="METALLOPEPTIDASE, PUTATIVE (AFU_ORTHOLOGUE AFUA_6G09600)-RELATED"/>
    <property type="match status" value="1"/>
</dbReference>
<evidence type="ECO:0000259" key="1">
    <source>
        <dbReference type="Pfam" id="PF07687"/>
    </source>
</evidence>
<protein>
    <submittedName>
        <fullName evidence="2">M20 family metallopeptidase</fullName>
    </submittedName>
</protein>
<dbReference type="Gene3D" id="3.30.70.360">
    <property type="match status" value="1"/>
</dbReference>
<comment type="caution">
    <text evidence="2">The sequence shown here is derived from an EMBL/GenBank/DDBJ whole genome shotgun (WGS) entry which is preliminary data.</text>
</comment>
<dbReference type="EMBL" id="BAABHQ010000021">
    <property type="protein sequence ID" value="GAA4892005.1"/>
    <property type="molecule type" value="Genomic_DNA"/>
</dbReference>
<dbReference type="SUPFAM" id="SSF53187">
    <property type="entry name" value="Zn-dependent exopeptidases"/>
    <property type="match status" value="1"/>
</dbReference>
<dbReference type="InterPro" id="IPR002933">
    <property type="entry name" value="Peptidase_M20"/>
</dbReference>
<dbReference type="RefSeq" id="WP_274233244.1">
    <property type="nucleotide sequence ID" value="NZ_BAABHQ010000021.1"/>
</dbReference>
<dbReference type="PANTHER" id="PTHR11014">
    <property type="entry name" value="PEPTIDASE M20 FAMILY MEMBER"/>
    <property type="match status" value="1"/>
</dbReference>
<name>A0ABP9F1E3_9PSEU</name>
<reference evidence="3" key="1">
    <citation type="journal article" date="2019" name="Int. J. Syst. Evol. Microbiol.">
        <title>The Global Catalogue of Microorganisms (GCM) 10K type strain sequencing project: providing services to taxonomists for standard genome sequencing and annotation.</title>
        <authorList>
            <consortium name="The Broad Institute Genomics Platform"/>
            <consortium name="The Broad Institute Genome Sequencing Center for Infectious Disease"/>
            <person name="Wu L."/>
            <person name="Ma J."/>
        </authorList>
    </citation>
    <scope>NUCLEOTIDE SEQUENCE [LARGE SCALE GENOMIC DNA]</scope>
    <source>
        <strain evidence="3">JCM 17983</strain>
    </source>
</reference>
<gene>
    <name evidence="2" type="ORF">GCM10023203_52310</name>
</gene>